<dbReference type="RefSeq" id="XP_005538441.1">
    <property type="nucleotide sequence ID" value="XM_005538384.1"/>
</dbReference>
<sequence length="531" mass="58240">MTFPPNFLQGGRLSSRATTRNQRPSRHGEMQCRSQSSDTSNWLETLWQLATCRVYPQATADTASASTALLWLTIPSAVNSTADSRHPASSEARVQQAAAEKLEALVEHVICNGGLLSVPSFDRTTAAEATPSIENLREWLLRGTLPRRMLRALASLATCEPREATCLLLQQLQQCSEHVPLASVHVSGALVELVTALQQLIRFRLKFESCCQCLLQMHERACRAYAVSRARDENDPGTGTPGHCSTSSMPVVTEHLSASTQRFVETADSSDAARRSDRNAVAASGAALGLRIPLPWHVEAFGDAANDGESFWYEDVCDVYRGALGTTDACFHGSAVQRLPAGATSAANRTGYLGGIHATEFNARNPEQGILRRPLSKALPSSAVELCTPREAPGLDDERSSVASQISESVDQKDLAQQQQLTIPPTRSRTARAFFRTVLARYGEGFLMEQLSTGSGTGMVGSERHKLSRHAEAILIQHYECVSIYPSAAEREQLVNSTGLTRKQICWWFSNRRMREKRGRLGSKRYIQRAL</sequence>
<reference evidence="5 6" key="2">
    <citation type="journal article" date="2007" name="BMC Biol.">
        <title>A 100%-complete sequence reveals unusually simple genomic features in the hot-spring red alga Cyanidioschyzon merolae.</title>
        <authorList>
            <person name="Nozaki H."/>
            <person name="Takano H."/>
            <person name="Misumi O."/>
            <person name="Terasawa K."/>
            <person name="Matsuzaki M."/>
            <person name="Maruyama S."/>
            <person name="Nishida K."/>
            <person name="Yagisawa F."/>
            <person name="Yoshida Y."/>
            <person name="Fujiwara T."/>
            <person name="Takio S."/>
            <person name="Tamura K."/>
            <person name="Chung S.J."/>
            <person name="Nakamura S."/>
            <person name="Kuroiwa H."/>
            <person name="Tanaka K."/>
            <person name="Sato N."/>
            <person name="Kuroiwa T."/>
        </authorList>
    </citation>
    <scope>NUCLEOTIDE SEQUENCE [LARGE SCALE GENOMIC DNA]</scope>
    <source>
        <strain evidence="5 6">10D</strain>
    </source>
</reference>
<proteinExistence type="predicted"/>
<dbReference type="InterPro" id="IPR009057">
    <property type="entry name" value="Homeodomain-like_sf"/>
</dbReference>
<comment type="subcellular location">
    <subcellularLocation>
        <location evidence="1 2">Nucleus</location>
    </subcellularLocation>
</comment>
<keyword evidence="1 2" id="KW-0238">DNA-binding</keyword>
<dbReference type="GeneID" id="16996844"/>
<dbReference type="KEGG" id="cme:CYME_CMR152C"/>
<keyword evidence="6" id="KW-1185">Reference proteome</keyword>
<dbReference type="InterPro" id="IPR001356">
    <property type="entry name" value="HD"/>
</dbReference>
<evidence type="ECO:0000313" key="6">
    <source>
        <dbReference type="Proteomes" id="UP000007014"/>
    </source>
</evidence>
<name>M1V6R1_CYAM1</name>
<accession>M1V6R1</accession>
<evidence type="ECO:0000256" key="2">
    <source>
        <dbReference type="RuleBase" id="RU000682"/>
    </source>
</evidence>
<feature type="region of interest" description="Disordered" evidence="3">
    <location>
        <begin position="1"/>
        <end position="36"/>
    </location>
</feature>
<dbReference type="GO" id="GO:0003677">
    <property type="term" value="F:DNA binding"/>
    <property type="evidence" value="ECO:0007669"/>
    <property type="project" value="UniProtKB-UniRule"/>
</dbReference>
<evidence type="ECO:0000256" key="3">
    <source>
        <dbReference type="SAM" id="MobiDB-lite"/>
    </source>
</evidence>
<dbReference type="SMART" id="SM00389">
    <property type="entry name" value="HOX"/>
    <property type="match status" value="1"/>
</dbReference>
<reference evidence="5 6" key="1">
    <citation type="journal article" date="2004" name="Nature">
        <title>Genome sequence of the ultrasmall unicellular red alga Cyanidioschyzon merolae 10D.</title>
        <authorList>
            <person name="Matsuzaki M."/>
            <person name="Misumi O."/>
            <person name="Shin-i T."/>
            <person name="Maruyama S."/>
            <person name="Takahara M."/>
            <person name="Miyagishima S."/>
            <person name="Mori T."/>
            <person name="Nishida K."/>
            <person name="Yagisawa F."/>
            <person name="Nishida K."/>
            <person name="Yoshida Y."/>
            <person name="Nishimura Y."/>
            <person name="Nakao S."/>
            <person name="Kobayashi T."/>
            <person name="Momoyama Y."/>
            <person name="Higashiyama T."/>
            <person name="Minoda A."/>
            <person name="Sano M."/>
            <person name="Nomoto H."/>
            <person name="Oishi K."/>
            <person name="Hayashi H."/>
            <person name="Ohta F."/>
            <person name="Nishizaka S."/>
            <person name="Haga S."/>
            <person name="Miura S."/>
            <person name="Morishita T."/>
            <person name="Kabeya Y."/>
            <person name="Terasawa K."/>
            <person name="Suzuki Y."/>
            <person name="Ishii Y."/>
            <person name="Asakawa S."/>
            <person name="Takano H."/>
            <person name="Ohta N."/>
            <person name="Kuroiwa H."/>
            <person name="Tanaka K."/>
            <person name="Shimizu N."/>
            <person name="Sugano S."/>
            <person name="Sato N."/>
            <person name="Nozaki H."/>
            <person name="Ogasawara N."/>
            <person name="Kohara Y."/>
            <person name="Kuroiwa T."/>
        </authorList>
    </citation>
    <scope>NUCLEOTIDE SEQUENCE [LARGE SCALE GENOMIC DNA]</scope>
    <source>
        <strain evidence="5 6">10D</strain>
    </source>
</reference>
<gene>
    <name evidence="5" type="ORF">CYME_CMR152C</name>
</gene>
<dbReference type="HOGENOM" id="CLU_513271_0_0_1"/>
<feature type="DNA-binding region" description="Homeobox" evidence="1">
    <location>
        <begin position="460"/>
        <end position="520"/>
    </location>
</feature>
<dbReference type="GO" id="GO:0005634">
    <property type="term" value="C:nucleus"/>
    <property type="evidence" value="ECO:0007669"/>
    <property type="project" value="UniProtKB-SubCell"/>
</dbReference>
<dbReference type="EMBL" id="AP006500">
    <property type="protein sequence ID" value="BAM82405.1"/>
    <property type="molecule type" value="Genomic_DNA"/>
</dbReference>
<dbReference type="SUPFAM" id="SSF46689">
    <property type="entry name" value="Homeodomain-like"/>
    <property type="match status" value="1"/>
</dbReference>
<protein>
    <submittedName>
        <fullName evidence="5">Homeobox protein</fullName>
    </submittedName>
</protein>
<dbReference type="Proteomes" id="UP000007014">
    <property type="component" value="Chromosome 18"/>
</dbReference>
<feature type="domain" description="Homeobox" evidence="4">
    <location>
        <begin position="458"/>
        <end position="519"/>
    </location>
</feature>
<feature type="compositionally biased region" description="Polar residues" evidence="3">
    <location>
        <begin position="401"/>
        <end position="420"/>
    </location>
</feature>
<organism evidence="5 6">
    <name type="scientific">Cyanidioschyzon merolae (strain NIES-3377 / 10D)</name>
    <name type="common">Unicellular red alga</name>
    <dbReference type="NCBI Taxonomy" id="280699"/>
    <lineage>
        <taxon>Eukaryota</taxon>
        <taxon>Rhodophyta</taxon>
        <taxon>Bangiophyceae</taxon>
        <taxon>Cyanidiales</taxon>
        <taxon>Cyanidiaceae</taxon>
        <taxon>Cyanidioschyzon</taxon>
    </lineage>
</organism>
<keyword evidence="1 2" id="KW-0371">Homeobox</keyword>
<dbReference type="PROSITE" id="PS50071">
    <property type="entry name" value="HOMEOBOX_2"/>
    <property type="match status" value="1"/>
</dbReference>
<dbReference type="CDD" id="cd00086">
    <property type="entry name" value="homeodomain"/>
    <property type="match status" value="1"/>
</dbReference>
<evidence type="ECO:0000313" key="5">
    <source>
        <dbReference type="EMBL" id="BAM82405.1"/>
    </source>
</evidence>
<evidence type="ECO:0000256" key="1">
    <source>
        <dbReference type="PROSITE-ProRule" id="PRU00108"/>
    </source>
</evidence>
<dbReference type="AlphaFoldDB" id="M1V6R1"/>
<dbReference type="Pfam" id="PF00046">
    <property type="entry name" value="Homeodomain"/>
    <property type="match status" value="1"/>
</dbReference>
<evidence type="ECO:0000259" key="4">
    <source>
        <dbReference type="PROSITE" id="PS50071"/>
    </source>
</evidence>
<keyword evidence="1 2" id="KW-0539">Nucleus</keyword>
<dbReference type="OrthoDB" id="4187154at2759"/>
<feature type="region of interest" description="Disordered" evidence="3">
    <location>
        <begin position="390"/>
        <end position="420"/>
    </location>
</feature>
<dbReference type="Gramene" id="CMR152CT">
    <property type="protein sequence ID" value="CMR152CT"/>
    <property type="gene ID" value="CMR152C"/>
</dbReference>
<dbReference type="Gene3D" id="1.10.10.60">
    <property type="entry name" value="Homeodomain-like"/>
    <property type="match status" value="1"/>
</dbReference>